<protein>
    <submittedName>
        <fullName evidence="3">Glucose dehydrogenase [FAD, quinone]</fullName>
    </submittedName>
</protein>
<comment type="caution">
    <text evidence="3">The sequence shown here is derived from an EMBL/GenBank/DDBJ whole genome shotgun (WGS) entry which is preliminary data.</text>
</comment>
<evidence type="ECO:0000313" key="3">
    <source>
        <dbReference type="EMBL" id="ODM90246.1"/>
    </source>
</evidence>
<feature type="chain" id="PRO_5008903745" evidence="2">
    <location>
        <begin position="17"/>
        <end position="111"/>
    </location>
</feature>
<proteinExistence type="inferred from homology"/>
<dbReference type="InterPro" id="IPR012132">
    <property type="entry name" value="GMC_OxRdtase"/>
</dbReference>
<reference evidence="3 4" key="1">
    <citation type="journal article" date="2016" name="Genome Biol. Evol.">
        <title>Gene Family Evolution Reflects Adaptation to Soil Environmental Stressors in the Genome of the Collembolan Orchesella cincta.</title>
        <authorList>
            <person name="Faddeeva-Vakhrusheva A."/>
            <person name="Derks M.F."/>
            <person name="Anvar S.Y."/>
            <person name="Agamennone V."/>
            <person name="Suring W."/>
            <person name="Smit S."/>
            <person name="van Straalen N.M."/>
            <person name="Roelofs D."/>
        </authorList>
    </citation>
    <scope>NUCLEOTIDE SEQUENCE [LARGE SCALE GENOMIC DNA]</scope>
    <source>
        <tissue evidence="3">Mixed pool</tissue>
    </source>
</reference>
<dbReference type="PANTHER" id="PTHR11552">
    <property type="entry name" value="GLUCOSE-METHANOL-CHOLINE GMC OXIDOREDUCTASE"/>
    <property type="match status" value="1"/>
</dbReference>
<name>A0A1D2MB65_ORCCI</name>
<dbReference type="Gene3D" id="3.50.50.60">
    <property type="entry name" value="FAD/NAD(P)-binding domain"/>
    <property type="match status" value="1"/>
</dbReference>
<keyword evidence="2" id="KW-0732">Signal</keyword>
<dbReference type="STRING" id="48709.A0A1D2MB65"/>
<organism evidence="3 4">
    <name type="scientific">Orchesella cincta</name>
    <name type="common">Springtail</name>
    <name type="synonym">Podura cincta</name>
    <dbReference type="NCBI Taxonomy" id="48709"/>
    <lineage>
        <taxon>Eukaryota</taxon>
        <taxon>Metazoa</taxon>
        <taxon>Ecdysozoa</taxon>
        <taxon>Arthropoda</taxon>
        <taxon>Hexapoda</taxon>
        <taxon>Collembola</taxon>
        <taxon>Entomobryomorpha</taxon>
        <taxon>Entomobryoidea</taxon>
        <taxon>Orchesellidae</taxon>
        <taxon>Orchesellinae</taxon>
        <taxon>Orchesella</taxon>
    </lineage>
</organism>
<accession>A0A1D2MB65</accession>
<feature type="signal peptide" evidence="2">
    <location>
        <begin position="1"/>
        <end position="16"/>
    </location>
</feature>
<dbReference type="InterPro" id="IPR036188">
    <property type="entry name" value="FAD/NAD-bd_sf"/>
</dbReference>
<gene>
    <name evidence="3" type="ORF">Ocin01_16435</name>
</gene>
<dbReference type="GO" id="GO:0050660">
    <property type="term" value="F:flavin adenine dinucleotide binding"/>
    <property type="evidence" value="ECO:0007669"/>
    <property type="project" value="InterPro"/>
</dbReference>
<sequence>MKISAALCLWAVPLISQLLRQKYLEEDKLATLTELENDLNLPRIKEYDFIVVGAGPTGCVIASRLSEQFNVLLLEAGGEPTPASHVPFYLLEAGFDPDTPTTFGKIPQTIC</sequence>
<evidence type="ECO:0000256" key="1">
    <source>
        <dbReference type="ARBA" id="ARBA00010790"/>
    </source>
</evidence>
<dbReference type="Proteomes" id="UP000094527">
    <property type="component" value="Unassembled WGS sequence"/>
</dbReference>
<dbReference type="OrthoDB" id="269227at2759"/>
<dbReference type="EMBL" id="LJIJ01002089">
    <property type="protein sequence ID" value="ODM90246.1"/>
    <property type="molecule type" value="Genomic_DNA"/>
</dbReference>
<comment type="similarity">
    <text evidence="1">Belongs to the GMC oxidoreductase family.</text>
</comment>
<evidence type="ECO:0000256" key="2">
    <source>
        <dbReference type="SAM" id="SignalP"/>
    </source>
</evidence>
<dbReference type="AlphaFoldDB" id="A0A1D2MB65"/>
<dbReference type="GO" id="GO:0016491">
    <property type="term" value="F:oxidoreductase activity"/>
    <property type="evidence" value="ECO:0007669"/>
    <property type="project" value="TreeGrafter"/>
</dbReference>
<keyword evidence="4" id="KW-1185">Reference proteome</keyword>
<dbReference type="Pfam" id="PF13450">
    <property type="entry name" value="NAD_binding_8"/>
    <property type="match status" value="1"/>
</dbReference>
<dbReference type="PANTHER" id="PTHR11552:SF147">
    <property type="entry name" value="CHOLINE DEHYDROGENASE, MITOCHONDRIAL"/>
    <property type="match status" value="1"/>
</dbReference>
<evidence type="ECO:0000313" key="4">
    <source>
        <dbReference type="Proteomes" id="UP000094527"/>
    </source>
</evidence>
<dbReference type="SUPFAM" id="SSF51905">
    <property type="entry name" value="FAD/NAD(P)-binding domain"/>
    <property type="match status" value="1"/>
</dbReference>